<dbReference type="InterPro" id="IPR019821">
    <property type="entry name" value="Kinesin_motor_CS"/>
</dbReference>
<feature type="coiled-coil region" evidence="6">
    <location>
        <begin position="534"/>
        <end position="639"/>
    </location>
</feature>
<feature type="compositionally biased region" description="Basic and acidic residues" evidence="7">
    <location>
        <begin position="953"/>
        <end position="963"/>
    </location>
</feature>
<protein>
    <recommendedName>
        <fullName evidence="8">Kinesin motor domain-containing protein</fullName>
    </recommendedName>
</protein>
<evidence type="ECO:0000256" key="2">
    <source>
        <dbReference type="ARBA" id="ARBA00022840"/>
    </source>
</evidence>
<evidence type="ECO:0000256" key="5">
    <source>
        <dbReference type="PROSITE-ProRule" id="PRU00283"/>
    </source>
</evidence>
<evidence type="ECO:0000259" key="8">
    <source>
        <dbReference type="PROSITE" id="PS50067"/>
    </source>
</evidence>
<dbReference type="PROSITE" id="PS50067">
    <property type="entry name" value="KINESIN_MOTOR_2"/>
    <property type="match status" value="1"/>
</dbReference>
<feature type="non-terminal residue" evidence="9">
    <location>
        <position position="1"/>
    </location>
</feature>
<keyword evidence="10" id="KW-1185">Reference proteome</keyword>
<feature type="coiled-coil region" evidence="6">
    <location>
        <begin position="675"/>
        <end position="828"/>
    </location>
</feature>
<dbReference type="InterPro" id="IPR001752">
    <property type="entry name" value="Kinesin_motor_dom"/>
</dbReference>
<dbReference type="STRING" id="105984.A0A427Y752"/>
<dbReference type="Proteomes" id="UP000279236">
    <property type="component" value="Unassembled WGS sequence"/>
</dbReference>
<feature type="region of interest" description="Disordered" evidence="7">
    <location>
        <begin position="1260"/>
        <end position="1287"/>
    </location>
</feature>
<keyword evidence="4" id="KW-0505">Motor protein</keyword>
<proteinExistence type="inferred from homology"/>
<keyword evidence="1" id="KW-0547">Nucleotide-binding</keyword>
<feature type="compositionally biased region" description="Basic and acidic residues" evidence="7">
    <location>
        <begin position="1276"/>
        <end position="1287"/>
    </location>
</feature>
<feature type="domain" description="Kinesin motor" evidence="8">
    <location>
        <begin position="1"/>
        <end position="205"/>
    </location>
</feature>
<sequence length="1287" mass="142507">FLLRVSYIEIYNETLRDLLNFKKGPLSDDEKPAIHTRKGKVFVEPLVEEIVSTPQDVVTLLARGNTNRKTGATDWNERSSRSHAVFQIVIESRPRDSVGDDEIRVSRLTLIDLAGSEKAVSDVERRGEGKHINQSLLALREVINKLTEKGKKTHIPYRNSKLTHLLENVLGGDSNICVICTMSAEEVHSPETLETLKFAGRCSQVETKAQKHVLLSSDRAVIRAKDMEIIELKRQLEELGGGQRNSGNRSTEMAELADSVAAMEARKAKLSEQLAKLNGEILTSELPRSGFGLPIVSPRKKRPRISDFTSLSSAAMGTMGGMGIGLGTPVKSVDRRAVSHMVRVSEDDLAAAGARDAMVEKLDRINNGFDTEIAVTSLRRVIATKDEELAQQAQRLVNAIDDANELPGVKSELINIKADYAATRDEYNTKLRDVEAELESTRAEYLHALEDKGKQIDRLEGHVLEMRLAHDELVIEHKNKLDKFQQDLEMSEKERSSLSDKHKIEITKVKDAIRGLRAQANDHAARATALDTTRAELAAAIAKVETERDDLMSERDKLKATHANLMTERDALQTDANAKASHITTLRAERDAKAAQLDDFQRQSLQRESEVVTTLRNDVGSLRAERDAAQRDHDAAKADAKIKADQLDEFQRQALQRESEFNTVRTDLVQERESKAKAENKLAHERKVVEKYKDTFTKEKEIREKIKAEHNESRKKLSECQAANAKLEEAIKELNIKLEAMQEAAVKRETELKGSVNSLVSERDIHRDHAAQLKGQLASSQSQFKDKEQAHASSLREVEALRAGANVAESMKAELANARSMLDKERKERAGLVEAHTAAAARGDSLASQLDALKATADKDKDTRSDISTTLDKTKASLAAEQKAHADTAAKLKTAADHVAEYKRQIASEQQIRADHDKEAKKATEAHQAAVSALRKEVDEHKAARGASSSTTDKVRSDLDQARAELSQWKTAHAEADRKYDTEKHAREESERAAAAAREQLSEEMGMREGRGKEIEGIKQELAAASNSLAIANSDLAVAKTEIETLRKDLSGTREQLSGCHRELDAATKEIASLKADLANAKTAAAADTGTQLAMLQKELDLARTEHDAMRARSDRLAAELTNKDTSAQTSQEIEQLDKVVEAQRAMIEEQRAKIQFWSEQLEKQREVVRMLTEGDTAVAPTTPRGHSRTQSTSAVPSSPSTPGAYTRATRSGIPNTFTARNLALPSAPSPLPMHDGMMSTNALRKARRITIEHDIDRLQGQEKGRVSRIKGAFESPDRDAAPKRRM</sequence>
<dbReference type="EMBL" id="RSCE01000002">
    <property type="protein sequence ID" value="RSH86915.1"/>
    <property type="molecule type" value="Genomic_DNA"/>
</dbReference>
<feature type="region of interest" description="Disordered" evidence="7">
    <location>
        <begin position="1177"/>
        <end position="1212"/>
    </location>
</feature>
<dbReference type="PRINTS" id="PR00380">
    <property type="entry name" value="KINESINHEAVY"/>
</dbReference>
<keyword evidence="2" id="KW-0067">ATP-binding</keyword>
<evidence type="ECO:0000256" key="3">
    <source>
        <dbReference type="ARBA" id="ARBA00023054"/>
    </source>
</evidence>
<dbReference type="PANTHER" id="PTHR47968:SF75">
    <property type="entry name" value="CENTROMERE-ASSOCIATED PROTEIN E"/>
    <property type="match status" value="1"/>
</dbReference>
<evidence type="ECO:0000313" key="10">
    <source>
        <dbReference type="Proteomes" id="UP000279236"/>
    </source>
</evidence>
<feature type="compositionally biased region" description="Basic and acidic residues" evidence="7">
    <location>
        <begin position="972"/>
        <end position="992"/>
    </location>
</feature>
<comment type="similarity">
    <text evidence="5">Belongs to the TRAFAC class myosin-kinesin ATPase superfamily. Kinesin family.</text>
</comment>
<feature type="compositionally biased region" description="Low complexity" evidence="7">
    <location>
        <begin position="1190"/>
        <end position="1203"/>
    </location>
</feature>
<dbReference type="Pfam" id="PF00225">
    <property type="entry name" value="Kinesin"/>
    <property type="match status" value="1"/>
</dbReference>
<name>A0A427Y752_9TREE</name>
<reference evidence="9 10" key="1">
    <citation type="submission" date="2018-11" db="EMBL/GenBank/DDBJ databases">
        <title>Genome sequence of Apiotrichum porosum DSM 27194.</title>
        <authorList>
            <person name="Aliyu H."/>
            <person name="Gorte O."/>
            <person name="Ochsenreither K."/>
        </authorList>
    </citation>
    <scope>NUCLEOTIDE SEQUENCE [LARGE SCALE GENOMIC DNA]</scope>
    <source>
        <strain evidence="9 10">DSM 27194</strain>
    </source>
</reference>
<dbReference type="GeneID" id="39589736"/>
<dbReference type="SUPFAM" id="SSF52540">
    <property type="entry name" value="P-loop containing nucleoside triphosphate hydrolases"/>
    <property type="match status" value="1"/>
</dbReference>
<comment type="caution">
    <text evidence="9">The sequence shown here is derived from an EMBL/GenBank/DDBJ whole genome shotgun (WGS) entry which is preliminary data.</text>
</comment>
<evidence type="ECO:0000256" key="1">
    <source>
        <dbReference type="ARBA" id="ARBA00022741"/>
    </source>
</evidence>
<organism evidence="9 10">
    <name type="scientific">Apiotrichum porosum</name>
    <dbReference type="NCBI Taxonomy" id="105984"/>
    <lineage>
        <taxon>Eukaryota</taxon>
        <taxon>Fungi</taxon>
        <taxon>Dikarya</taxon>
        <taxon>Basidiomycota</taxon>
        <taxon>Agaricomycotina</taxon>
        <taxon>Tremellomycetes</taxon>
        <taxon>Trichosporonales</taxon>
        <taxon>Trichosporonaceae</taxon>
        <taxon>Apiotrichum</taxon>
    </lineage>
</organism>
<dbReference type="Gene3D" id="3.40.850.10">
    <property type="entry name" value="Kinesin motor domain"/>
    <property type="match status" value="1"/>
</dbReference>
<feature type="compositionally biased region" description="Basic and acidic residues" evidence="7">
    <location>
        <begin position="908"/>
        <end position="925"/>
    </location>
</feature>
<feature type="region of interest" description="Disordered" evidence="7">
    <location>
        <begin position="908"/>
        <end position="1010"/>
    </location>
</feature>
<dbReference type="GO" id="GO:0007018">
    <property type="term" value="P:microtubule-based movement"/>
    <property type="evidence" value="ECO:0007669"/>
    <property type="project" value="InterPro"/>
</dbReference>
<dbReference type="GO" id="GO:0003777">
    <property type="term" value="F:microtubule motor activity"/>
    <property type="evidence" value="ECO:0007669"/>
    <property type="project" value="InterPro"/>
</dbReference>
<evidence type="ECO:0000256" key="6">
    <source>
        <dbReference type="SAM" id="Coils"/>
    </source>
</evidence>
<dbReference type="GO" id="GO:0008017">
    <property type="term" value="F:microtubule binding"/>
    <property type="evidence" value="ECO:0007669"/>
    <property type="project" value="InterPro"/>
</dbReference>
<dbReference type="OrthoDB" id="3176171at2759"/>
<feature type="coiled-coil region" evidence="6">
    <location>
        <begin position="386"/>
        <end position="501"/>
    </location>
</feature>
<evidence type="ECO:0000256" key="7">
    <source>
        <dbReference type="SAM" id="MobiDB-lite"/>
    </source>
</evidence>
<evidence type="ECO:0000256" key="4">
    <source>
        <dbReference type="ARBA" id="ARBA00023175"/>
    </source>
</evidence>
<dbReference type="InterPro" id="IPR027640">
    <property type="entry name" value="Kinesin-like_fam"/>
</dbReference>
<dbReference type="Gene3D" id="1.10.287.1490">
    <property type="match status" value="1"/>
</dbReference>
<accession>A0A427Y752</accession>
<dbReference type="RefSeq" id="XP_028479700.1">
    <property type="nucleotide sequence ID" value="XM_028620728.1"/>
</dbReference>
<feature type="coiled-coil region" evidence="6">
    <location>
        <begin position="253"/>
        <end position="280"/>
    </location>
</feature>
<comment type="caution">
    <text evidence="5">Lacks conserved residue(s) required for the propagation of feature annotation.</text>
</comment>
<dbReference type="PROSITE" id="PS00411">
    <property type="entry name" value="KINESIN_MOTOR_1"/>
    <property type="match status" value="1"/>
</dbReference>
<dbReference type="PANTHER" id="PTHR47968">
    <property type="entry name" value="CENTROMERE PROTEIN E"/>
    <property type="match status" value="1"/>
</dbReference>
<feature type="compositionally biased region" description="Basic and acidic residues" evidence="7">
    <location>
        <begin position="934"/>
        <end position="943"/>
    </location>
</feature>
<dbReference type="InterPro" id="IPR036961">
    <property type="entry name" value="Kinesin_motor_dom_sf"/>
</dbReference>
<dbReference type="SMART" id="SM00129">
    <property type="entry name" value="KISc"/>
    <property type="match status" value="1"/>
</dbReference>
<dbReference type="GO" id="GO:0005524">
    <property type="term" value="F:ATP binding"/>
    <property type="evidence" value="ECO:0007669"/>
    <property type="project" value="UniProtKB-KW"/>
</dbReference>
<keyword evidence="3 6" id="KW-0175">Coiled coil</keyword>
<evidence type="ECO:0000313" key="9">
    <source>
        <dbReference type="EMBL" id="RSH86915.1"/>
    </source>
</evidence>
<dbReference type="InterPro" id="IPR027417">
    <property type="entry name" value="P-loop_NTPase"/>
</dbReference>
<gene>
    <name evidence="9" type="ORF">EHS24_005193</name>
</gene>